<sequence length="368" mass="42332">MAPQVETNKNVTKRQKSKTAKLASALKEKQNILGVEFAPIDIPLERRLQTLSVLTWILLFFVSGPLSIPILIYLFFYTRLWIFVIAYLTWVYLDRETCERGGRRIDWVRKWRMWYHYRNYFPIKLVKTCELDPKRNYLFCSHPHGILSSGMFSSFMTEAGEVTKVFPGLTIHGITLRLNFMIPLFREWCLALGLCSARKESMSYLLSHPDGGKGVVLVPGGAPEALESHPGSYVIQLKRRKGFIKLALQNGSSLVPVFSFGETEIYRQAIDNPEGSFVRKIQDKLTSLLTFAPVLFFGRGIFQYSFGILPQRRPIFVAVGAPIHLEKIEKPTQEDIDNLHEKYMKALSDLFYAHRDEFADPSHEFKIV</sequence>
<evidence type="ECO:0000313" key="12">
    <source>
        <dbReference type="EMBL" id="ODN05921.1"/>
    </source>
</evidence>
<keyword evidence="3" id="KW-0444">Lipid biosynthesis</keyword>
<protein>
    <recommendedName>
        <fullName evidence="11">Acyltransferase</fullName>
        <ecNumber evidence="11">2.3.1.-</ecNumber>
    </recommendedName>
</protein>
<evidence type="ECO:0000313" key="13">
    <source>
        <dbReference type="Proteomes" id="UP000094527"/>
    </source>
</evidence>
<keyword evidence="5 11" id="KW-0812">Transmembrane</keyword>
<proteinExistence type="inferred from homology"/>
<evidence type="ECO:0000256" key="8">
    <source>
        <dbReference type="ARBA" id="ARBA00023098"/>
    </source>
</evidence>
<evidence type="ECO:0000256" key="4">
    <source>
        <dbReference type="ARBA" id="ARBA00022679"/>
    </source>
</evidence>
<comment type="caution">
    <text evidence="11">Lacks conserved residue(s) required for the propagation of feature annotation.</text>
</comment>
<dbReference type="EMBL" id="LJIJ01000013">
    <property type="protein sequence ID" value="ODN05921.1"/>
    <property type="molecule type" value="Genomic_DNA"/>
</dbReference>
<dbReference type="AlphaFoldDB" id="A0A1D2NL02"/>
<evidence type="ECO:0000256" key="1">
    <source>
        <dbReference type="ARBA" id="ARBA00004477"/>
    </source>
</evidence>
<dbReference type="GO" id="GO:0019432">
    <property type="term" value="P:triglyceride biosynthetic process"/>
    <property type="evidence" value="ECO:0007669"/>
    <property type="project" value="TreeGrafter"/>
</dbReference>
<gene>
    <name evidence="12" type="ORF">Ocin01_00731</name>
</gene>
<dbReference type="GO" id="GO:0005789">
    <property type="term" value="C:endoplasmic reticulum membrane"/>
    <property type="evidence" value="ECO:0007669"/>
    <property type="project" value="UniProtKB-SubCell"/>
</dbReference>
<keyword evidence="4 11" id="KW-0808">Transferase</keyword>
<comment type="subcellular location">
    <subcellularLocation>
        <location evidence="1 11">Endoplasmic reticulum membrane</location>
        <topology evidence="1 11">Multi-pass membrane protein</topology>
    </subcellularLocation>
</comment>
<keyword evidence="13" id="KW-1185">Reference proteome</keyword>
<dbReference type="OrthoDB" id="264532at2759"/>
<keyword evidence="7 11" id="KW-1133">Transmembrane helix</keyword>
<evidence type="ECO:0000256" key="5">
    <source>
        <dbReference type="ARBA" id="ARBA00022692"/>
    </source>
</evidence>
<reference evidence="12 13" key="1">
    <citation type="journal article" date="2016" name="Genome Biol. Evol.">
        <title>Gene Family Evolution Reflects Adaptation to Soil Environmental Stressors in the Genome of the Collembolan Orchesella cincta.</title>
        <authorList>
            <person name="Faddeeva-Vakhrusheva A."/>
            <person name="Derks M.F."/>
            <person name="Anvar S.Y."/>
            <person name="Agamennone V."/>
            <person name="Suring W."/>
            <person name="Smit S."/>
            <person name="van Straalen N.M."/>
            <person name="Roelofs D."/>
        </authorList>
    </citation>
    <scope>NUCLEOTIDE SEQUENCE [LARGE SCALE GENOMIC DNA]</scope>
    <source>
        <tissue evidence="12">Mixed pool</tissue>
    </source>
</reference>
<dbReference type="GO" id="GO:0004144">
    <property type="term" value="F:diacylglycerol O-acyltransferase activity"/>
    <property type="evidence" value="ECO:0007669"/>
    <property type="project" value="TreeGrafter"/>
</dbReference>
<evidence type="ECO:0000256" key="7">
    <source>
        <dbReference type="ARBA" id="ARBA00022989"/>
    </source>
</evidence>
<dbReference type="EC" id="2.3.1.-" evidence="11"/>
<evidence type="ECO:0000256" key="9">
    <source>
        <dbReference type="ARBA" id="ARBA00023136"/>
    </source>
</evidence>
<keyword evidence="6 11" id="KW-0256">Endoplasmic reticulum</keyword>
<dbReference type="Pfam" id="PF03982">
    <property type="entry name" value="DAGAT"/>
    <property type="match status" value="1"/>
</dbReference>
<keyword evidence="10 12" id="KW-0012">Acyltransferase</keyword>
<dbReference type="OMA" id="WTPWRRE"/>
<dbReference type="STRING" id="48709.A0A1D2NL02"/>
<keyword evidence="9 11" id="KW-0472">Membrane</keyword>
<evidence type="ECO:0000256" key="2">
    <source>
        <dbReference type="ARBA" id="ARBA00005420"/>
    </source>
</evidence>
<accession>A0A1D2NL02</accession>
<evidence type="ECO:0000256" key="3">
    <source>
        <dbReference type="ARBA" id="ARBA00022516"/>
    </source>
</evidence>
<feature type="transmembrane region" description="Helical" evidence="11">
    <location>
        <begin position="51"/>
        <end position="68"/>
    </location>
</feature>
<dbReference type="CDD" id="cd07987">
    <property type="entry name" value="LPLAT_MGAT-like"/>
    <property type="match status" value="1"/>
</dbReference>
<evidence type="ECO:0000256" key="10">
    <source>
        <dbReference type="ARBA" id="ARBA00023315"/>
    </source>
</evidence>
<dbReference type="PANTHER" id="PTHR12317:SF79">
    <property type="entry name" value="ACYLTRANSFERASE"/>
    <property type="match status" value="1"/>
</dbReference>
<comment type="caution">
    <text evidence="12">The sequence shown here is derived from an EMBL/GenBank/DDBJ whole genome shotgun (WGS) entry which is preliminary data.</text>
</comment>
<keyword evidence="8" id="KW-0443">Lipid metabolism</keyword>
<comment type="similarity">
    <text evidence="2 11">Belongs to the diacylglycerol acyltransferase family.</text>
</comment>
<evidence type="ECO:0000256" key="6">
    <source>
        <dbReference type="ARBA" id="ARBA00022824"/>
    </source>
</evidence>
<dbReference type="InterPro" id="IPR007130">
    <property type="entry name" value="DAGAT"/>
</dbReference>
<organism evidence="12 13">
    <name type="scientific">Orchesella cincta</name>
    <name type="common">Springtail</name>
    <name type="synonym">Podura cincta</name>
    <dbReference type="NCBI Taxonomy" id="48709"/>
    <lineage>
        <taxon>Eukaryota</taxon>
        <taxon>Metazoa</taxon>
        <taxon>Ecdysozoa</taxon>
        <taxon>Arthropoda</taxon>
        <taxon>Hexapoda</taxon>
        <taxon>Collembola</taxon>
        <taxon>Entomobryomorpha</taxon>
        <taxon>Entomobryoidea</taxon>
        <taxon>Orchesellidae</taxon>
        <taxon>Orchesellinae</taxon>
        <taxon>Orchesella</taxon>
    </lineage>
</organism>
<dbReference type="PANTHER" id="PTHR12317">
    <property type="entry name" value="DIACYLGLYCEROL O-ACYLTRANSFERASE"/>
    <property type="match status" value="1"/>
</dbReference>
<evidence type="ECO:0000256" key="11">
    <source>
        <dbReference type="RuleBase" id="RU367023"/>
    </source>
</evidence>
<dbReference type="Proteomes" id="UP000094527">
    <property type="component" value="Unassembled WGS sequence"/>
</dbReference>
<name>A0A1D2NL02_ORCCI</name>